<sequence length="114" mass="12855">MVIDTSNSPKKKVGNERRLQVAWQNFPVRPQHIFILGTTFVTRITVNAIIAFASLFAKNKVIQRIQFDYLARVGALVGKHNLPERHGGAPQPPTPEWVRQRLAGFPRMNLPSDA</sequence>
<evidence type="ECO:0000313" key="2">
    <source>
        <dbReference type="EMBL" id="CAE0101278.1"/>
    </source>
</evidence>
<reference evidence="2" key="1">
    <citation type="submission" date="2021-01" db="EMBL/GenBank/DDBJ databases">
        <authorList>
            <person name="Corre E."/>
            <person name="Pelletier E."/>
            <person name="Niang G."/>
            <person name="Scheremetjew M."/>
            <person name="Finn R."/>
            <person name="Kale V."/>
            <person name="Holt S."/>
            <person name="Cochrane G."/>
            <person name="Meng A."/>
            <person name="Brown T."/>
            <person name="Cohen L."/>
        </authorList>
    </citation>
    <scope>NUCLEOTIDE SEQUENCE</scope>
    <source>
        <strain evidence="2">CCMP281</strain>
    </source>
</reference>
<dbReference type="EMBL" id="HBHX01004572">
    <property type="protein sequence ID" value="CAE0101278.1"/>
    <property type="molecule type" value="Transcribed_RNA"/>
</dbReference>
<name>A0A7S3AFA2_9EUKA</name>
<organism evidence="2">
    <name type="scientific">Haptolina ericina</name>
    <dbReference type="NCBI Taxonomy" id="156174"/>
    <lineage>
        <taxon>Eukaryota</taxon>
        <taxon>Haptista</taxon>
        <taxon>Haptophyta</taxon>
        <taxon>Prymnesiophyceae</taxon>
        <taxon>Prymnesiales</taxon>
        <taxon>Prymnesiaceae</taxon>
        <taxon>Haptolina</taxon>
    </lineage>
</organism>
<accession>A0A7S3AFA2</accession>
<keyword evidence="1" id="KW-0472">Membrane</keyword>
<protein>
    <submittedName>
        <fullName evidence="2">Uncharacterized protein</fullName>
    </submittedName>
</protein>
<evidence type="ECO:0000256" key="1">
    <source>
        <dbReference type="SAM" id="Phobius"/>
    </source>
</evidence>
<keyword evidence="1" id="KW-0812">Transmembrane</keyword>
<dbReference type="AlphaFoldDB" id="A0A7S3AFA2"/>
<keyword evidence="1" id="KW-1133">Transmembrane helix</keyword>
<feature type="transmembrane region" description="Helical" evidence="1">
    <location>
        <begin position="33"/>
        <end position="57"/>
    </location>
</feature>
<proteinExistence type="predicted"/>
<gene>
    <name evidence="2" type="ORF">HERI1096_LOCUS2483</name>
</gene>